<feature type="domain" description="Glycoside hydrolase family 2 catalytic" evidence="5">
    <location>
        <begin position="358"/>
        <end position="516"/>
    </location>
</feature>
<dbReference type="SUPFAM" id="SSF51445">
    <property type="entry name" value="(Trans)glycosidases"/>
    <property type="match status" value="1"/>
</dbReference>
<comment type="similarity">
    <text evidence="1">Belongs to the glycosyl hydrolase 2 family.</text>
</comment>
<dbReference type="InterPro" id="IPR006102">
    <property type="entry name" value="Ig-like_GH2"/>
</dbReference>
<reference evidence="7 8" key="1">
    <citation type="journal article" date="2018" name="Syst. Appl. Microbiol.">
        <title>Ereboglobus luteus gen. nov. sp. nov. from cockroach guts, and new insights into the oxygen relationship of the genera Opitutus and Didymococcus (Verrucomicrobia: Opitutaceae).</title>
        <authorList>
            <person name="Tegtmeier D."/>
            <person name="Belitz A."/>
            <person name="Radek R."/>
            <person name="Heimerl T."/>
            <person name="Brune A."/>
        </authorList>
    </citation>
    <scope>NUCLEOTIDE SEQUENCE [LARGE SCALE GENOMIC DNA]</scope>
    <source>
        <strain evidence="7 8">Ho45</strain>
    </source>
</reference>
<dbReference type="PANTHER" id="PTHR42732:SF2">
    <property type="entry name" value="BETA-MANNOSIDASE"/>
    <property type="match status" value="1"/>
</dbReference>
<dbReference type="InterPro" id="IPR008979">
    <property type="entry name" value="Galactose-bd-like_sf"/>
</dbReference>
<dbReference type="InterPro" id="IPR013783">
    <property type="entry name" value="Ig-like_fold"/>
</dbReference>
<dbReference type="GO" id="GO:0004553">
    <property type="term" value="F:hydrolase activity, hydrolyzing O-glycosyl compounds"/>
    <property type="evidence" value="ECO:0007669"/>
    <property type="project" value="InterPro"/>
</dbReference>
<dbReference type="Gene3D" id="2.60.40.10">
    <property type="entry name" value="Immunoglobulins"/>
    <property type="match status" value="1"/>
</dbReference>
<evidence type="ECO:0000256" key="2">
    <source>
        <dbReference type="ARBA" id="ARBA00022801"/>
    </source>
</evidence>
<dbReference type="AlphaFoldDB" id="A0A2U8E6Z3"/>
<sequence>MLTPWAADAQAGRGWQEYPRPQMTRAAWQNLNGQWDYAITPIAAPAPAKYDGKIRVPYPVESVLSGVARGFKPDQRLWYHRSFSIPKAWDGQRVLLHFGAVDWEAHIYVNGAPVGSHRGGFDPFSFDITPYIKAGGEQKLVVAVTDPTSEGDQPRGKQKLEQHGIWYTPASGIWQTVWLEPVPAEMSIAVVKCEPNLDAGLLTLTALGNRVALGKTHYAIRARVLDGGKLVAEASGRLNRELNIPVPNAKTWSPDSPHLYDLQIDLFRVENPFKGEKINPKTWHPVRYFGPEEQAFYAKLPDGAERIDSVKSYFGMRKISLGQGPKGVVMMLNNKPLFHYGPLDQGYWPDGLLTPPTEAAMRFDLDYLKKAGFNMLRKHIKVEPALYYAHCDRIGLLVWQDMPSGMVESPERVPGEDSQFVRREGRREVVRSPESARQFETELRAMIDALYSHPSIVVWVPMNEGWGQYDSVRIGAAVKACDPGRLVNNVSGWLDTGAGDILDYHNYKEKMPVMERNDTRRALVLGEFGGLGYPIEGHLWWTNKRNWGYQTYHNAADLEKHYIDRLSQLREFAENQGMCAGVYTQTTDVEGEVNGLLTYDRKIEKIPAARLKEIHQATKLY</sequence>
<name>A0A2U8E6Z3_9BACT</name>
<dbReference type="Pfam" id="PF00703">
    <property type="entry name" value="Glyco_hydro_2"/>
    <property type="match status" value="1"/>
</dbReference>
<dbReference type="Gene3D" id="3.20.20.80">
    <property type="entry name" value="Glycosidases"/>
    <property type="match status" value="1"/>
</dbReference>
<evidence type="ECO:0000313" key="7">
    <source>
        <dbReference type="EMBL" id="AWI10613.1"/>
    </source>
</evidence>
<gene>
    <name evidence="7" type="ORF">CKA38_09020</name>
</gene>
<evidence type="ECO:0008006" key="9">
    <source>
        <dbReference type="Google" id="ProtNLM"/>
    </source>
</evidence>
<dbReference type="GO" id="GO:0005975">
    <property type="term" value="P:carbohydrate metabolic process"/>
    <property type="evidence" value="ECO:0007669"/>
    <property type="project" value="InterPro"/>
</dbReference>
<dbReference type="Pfam" id="PF02836">
    <property type="entry name" value="Glyco_hydro_2_C"/>
    <property type="match status" value="1"/>
</dbReference>
<evidence type="ECO:0000259" key="6">
    <source>
        <dbReference type="Pfam" id="PF02837"/>
    </source>
</evidence>
<dbReference type="PANTHER" id="PTHR42732">
    <property type="entry name" value="BETA-GALACTOSIDASE"/>
    <property type="match status" value="1"/>
</dbReference>
<dbReference type="SUPFAM" id="SSF49303">
    <property type="entry name" value="beta-Galactosidase/glucuronidase domain"/>
    <property type="match status" value="1"/>
</dbReference>
<dbReference type="EMBL" id="CP023004">
    <property type="protein sequence ID" value="AWI10613.1"/>
    <property type="molecule type" value="Genomic_DNA"/>
</dbReference>
<dbReference type="OrthoDB" id="9801077at2"/>
<evidence type="ECO:0000256" key="3">
    <source>
        <dbReference type="ARBA" id="ARBA00023295"/>
    </source>
</evidence>
<keyword evidence="8" id="KW-1185">Reference proteome</keyword>
<accession>A0A2U8E6Z3</accession>
<dbReference type="InterPro" id="IPR006103">
    <property type="entry name" value="Glyco_hydro_2_cat"/>
</dbReference>
<proteinExistence type="inferred from homology"/>
<feature type="domain" description="Glycoside hydrolase family 2 immunoglobulin-like beta-sandwich" evidence="4">
    <location>
        <begin position="228"/>
        <end position="266"/>
    </location>
</feature>
<organism evidence="7 8">
    <name type="scientific">Ereboglobus luteus</name>
    <dbReference type="NCBI Taxonomy" id="1796921"/>
    <lineage>
        <taxon>Bacteria</taxon>
        <taxon>Pseudomonadati</taxon>
        <taxon>Verrucomicrobiota</taxon>
        <taxon>Opitutia</taxon>
        <taxon>Opitutales</taxon>
        <taxon>Opitutaceae</taxon>
        <taxon>Ereboglobus</taxon>
    </lineage>
</organism>
<dbReference type="Gene3D" id="2.60.120.260">
    <property type="entry name" value="Galactose-binding domain-like"/>
    <property type="match status" value="1"/>
</dbReference>
<feature type="domain" description="Glycosyl hydrolases family 2 sugar binding" evidence="6">
    <location>
        <begin position="76"/>
        <end position="178"/>
    </location>
</feature>
<dbReference type="InterPro" id="IPR017853">
    <property type="entry name" value="GH"/>
</dbReference>
<dbReference type="InterPro" id="IPR051913">
    <property type="entry name" value="GH2_Domain-Containing"/>
</dbReference>
<evidence type="ECO:0000259" key="4">
    <source>
        <dbReference type="Pfam" id="PF00703"/>
    </source>
</evidence>
<keyword evidence="3" id="KW-0326">Glycosidase</keyword>
<dbReference type="InterPro" id="IPR036156">
    <property type="entry name" value="Beta-gal/glucu_dom_sf"/>
</dbReference>
<evidence type="ECO:0000313" key="8">
    <source>
        <dbReference type="Proteomes" id="UP000244896"/>
    </source>
</evidence>
<dbReference type="Proteomes" id="UP000244896">
    <property type="component" value="Chromosome"/>
</dbReference>
<dbReference type="KEGG" id="elut:CKA38_09020"/>
<keyword evidence="2" id="KW-0378">Hydrolase</keyword>
<protein>
    <recommendedName>
        <fullName evidence="9">Glycoside hydrolase family 2</fullName>
    </recommendedName>
</protein>
<dbReference type="InterPro" id="IPR006104">
    <property type="entry name" value="Glyco_hydro_2_N"/>
</dbReference>
<evidence type="ECO:0000259" key="5">
    <source>
        <dbReference type="Pfam" id="PF02836"/>
    </source>
</evidence>
<dbReference type="Pfam" id="PF02837">
    <property type="entry name" value="Glyco_hydro_2_N"/>
    <property type="match status" value="1"/>
</dbReference>
<evidence type="ECO:0000256" key="1">
    <source>
        <dbReference type="ARBA" id="ARBA00007401"/>
    </source>
</evidence>
<dbReference type="SUPFAM" id="SSF49785">
    <property type="entry name" value="Galactose-binding domain-like"/>
    <property type="match status" value="1"/>
</dbReference>